<dbReference type="OrthoDB" id="10251371at2759"/>
<evidence type="ECO:0000313" key="1">
    <source>
        <dbReference type="EMBL" id="CAE8589363.1"/>
    </source>
</evidence>
<comment type="caution">
    <text evidence="1">The sequence shown here is derived from an EMBL/GenBank/DDBJ whole genome shotgun (WGS) entry which is preliminary data.</text>
</comment>
<organism evidence="1 2">
    <name type="scientific">Polarella glacialis</name>
    <name type="common">Dinoflagellate</name>
    <dbReference type="NCBI Taxonomy" id="89957"/>
    <lineage>
        <taxon>Eukaryota</taxon>
        <taxon>Sar</taxon>
        <taxon>Alveolata</taxon>
        <taxon>Dinophyceae</taxon>
        <taxon>Suessiales</taxon>
        <taxon>Suessiaceae</taxon>
        <taxon>Polarella</taxon>
    </lineage>
</organism>
<protein>
    <submittedName>
        <fullName evidence="1">Uncharacterized protein</fullName>
    </submittedName>
</protein>
<sequence length="194" mass="21680">MEVHTCRADSPSAVPFPAASTATGLLKDVLDSKKLRVLAFGKPGNYPNWAQDGNYQAIPPTGFWPDYMNFFMARFRAEYGSDIVLERVWQTGNAGTEMVLNGTVHMTEPYYIYEGLYMDRPKKWSHEFSCVVMGYQQNFFALKPVMDFTAAGPTCDYQLAACTGHTAQISAARGHQFLLTGAVWLLLAMEALLR</sequence>
<proteinExistence type="predicted"/>
<dbReference type="AlphaFoldDB" id="A0A813DSP0"/>
<keyword evidence="2" id="KW-1185">Reference proteome</keyword>
<evidence type="ECO:0000313" key="2">
    <source>
        <dbReference type="Proteomes" id="UP000654075"/>
    </source>
</evidence>
<accession>A0A813DSP0</accession>
<gene>
    <name evidence="1" type="ORF">PGLA1383_LOCUS8127</name>
</gene>
<dbReference type="EMBL" id="CAJNNV010003651">
    <property type="protein sequence ID" value="CAE8589363.1"/>
    <property type="molecule type" value="Genomic_DNA"/>
</dbReference>
<reference evidence="1" key="1">
    <citation type="submission" date="2021-02" db="EMBL/GenBank/DDBJ databases">
        <authorList>
            <person name="Dougan E. K."/>
            <person name="Rhodes N."/>
            <person name="Thang M."/>
            <person name="Chan C."/>
        </authorList>
    </citation>
    <scope>NUCLEOTIDE SEQUENCE</scope>
</reference>
<name>A0A813DSP0_POLGL</name>
<dbReference type="Proteomes" id="UP000654075">
    <property type="component" value="Unassembled WGS sequence"/>
</dbReference>